<organism evidence="1 2">
    <name type="scientific">Paenibacillus turicensis</name>
    <dbReference type="NCBI Taxonomy" id="160487"/>
    <lineage>
        <taxon>Bacteria</taxon>
        <taxon>Bacillati</taxon>
        <taxon>Bacillota</taxon>
        <taxon>Bacilli</taxon>
        <taxon>Bacillales</taxon>
        <taxon>Paenibacillaceae</taxon>
        <taxon>Paenibacillus</taxon>
    </lineage>
</organism>
<protein>
    <submittedName>
        <fullName evidence="1">Uncharacterized protein</fullName>
    </submittedName>
</protein>
<name>A0ABS4FN87_9BACL</name>
<dbReference type="RefSeq" id="WP_210087723.1">
    <property type="nucleotide sequence ID" value="NZ_JAGGKG010000002.1"/>
</dbReference>
<dbReference type="EMBL" id="JAGGKG010000002">
    <property type="protein sequence ID" value="MBP1904046.1"/>
    <property type="molecule type" value="Genomic_DNA"/>
</dbReference>
<dbReference type="Proteomes" id="UP001519272">
    <property type="component" value="Unassembled WGS sequence"/>
</dbReference>
<comment type="caution">
    <text evidence="1">The sequence shown here is derived from an EMBL/GenBank/DDBJ whole genome shotgun (WGS) entry which is preliminary data.</text>
</comment>
<accession>A0ABS4FN87</accession>
<gene>
    <name evidence="1" type="ORF">J2Z32_000663</name>
</gene>
<proteinExistence type="predicted"/>
<evidence type="ECO:0000313" key="1">
    <source>
        <dbReference type="EMBL" id="MBP1904046.1"/>
    </source>
</evidence>
<reference evidence="1 2" key="1">
    <citation type="submission" date="2021-03" db="EMBL/GenBank/DDBJ databases">
        <title>Genomic Encyclopedia of Type Strains, Phase IV (KMG-IV): sequencing the most valuable type-strain genomes for metagenomic binning, comparative biology and taxonomic classification.</title>
        <authorList>
            <person name="Goeker M."/>
        </authorList>
    </citation>
    <scope>NUCLEOTIDE SEQUENCE [LARGE SCALE GENOMIC DNA]</scope>
    <source>
        <strain evidence="1 2">DSM 14349</strain>
    </source>
</reference>
<keyword evidence="2" id="KW-1185">Reference proteome</keyword>
<sequence>MKIIITQLEAVEKGIWADIMLMFGITEDDEVWEKEQFILTEEQAKNLGIIS</sequence>
<evidence type="ECO:0000313" key="2">
    <source>
        <dbReference type="Proteomes" id="UP001519272"/>
    </source>
</evidence>